<accession>A0A6P2G488</accession>
<dbReference type="EMBL" id="CABVLY010000003">
    <property type="protein sequence ID" value="VVU48542.1"/>
    <property type="molecule type" value="Genomic_DNA"/>
</dbReference>
<name>A0A6P2G488_9BURK</name>
<sequence length="51" mass="5408">MSTMGPTLVVELSSAFDEYLGLDPAAEPFAIRQFVAAVCCICLLQDGVTLT</sequence>
<organism evidence="1 2">
    <name type="scientific">Burkholderia anthina</name>
    <dbReference type="NCBI Taxonomy" id="179879"/>
    <lineage>
        <taxon>Bacteria</taxon>
        <taxon>Pseudomonadati</taxon>
        <taxon>Pseudomonadota</taxon>
        <taxon>Betaproteobacteria</taxon>
        <taxon>Burkholderiales</taxon>
        <taxon>Burkholderiaceae</taxon>
        <taxon>Burkholderia</taxon>
        <taxon>Burkholderia cepacia complex</taxon>
    </lineage>
</organism>
<reference evidence="1 2" key="1">
    <citation type="submission" date="2019-09" db="EMBL/GenBank/DDBJ databases">
        <authorList>
            <person name="Depoorter E."/>
        </authorList>
    </citation>
    <scope>NUCLEOTIDE SEQUENCE [LARGE SCALE GENOMIC DNA]</scope>
    <source>
        <strain evidence="1">LMG 20980</strain>
    </source>
</reference>
<gene>
    <name evidence="1" type="ORF">BAN20980_01241</name>
</gene>
<dbReference type="Proteomes" id="UP000494201">
    <property type="component" value="Unassembled WGS sequence"/>
</dbReference>
<evidence type="ECO:0000313" key="1">
    <source>
        <dbReference type="EMBL" id="VVU48542.1"/>
    </source>
</evidence>
<protein>
    <submittedName>
        <fullName evidence="1">Uncharacterized protein</fullName>
    </submittedName>
</protein>
<dbReference type="AlphaFoldDB" id="A0A6P2G488"/>
<proteinExistence type="predicted"/>
<evidence type="ECO:0000313" key="2">
    <source>
        <dbReference type="Proteomes" id="UP000494201"/>
    </source>
</evidence>